<comment type="similarity">
    <text evidence="1">Belongs to the AAA ATPase family. PCH2 subfamily.</text>
</comment>
<dbReference type="CDD" id="cd19508">
    <property type="entry name" value="RecA-like_Pch2-like"/>
    <property type="match status" value="1"/>
</dbReference>
<dbReference type="Pfam" id="PF23563">
    <property type="entry name" value="TRIP13_N"/>
    <property type="match status" value="1"/>
</dbReference>
<dbReference type="PANTHER" id="PTHR45991">
    <property type="entry name" value="PACHYTENE CHECKPOINT PROTEIN 2"/>
    <property type="match status" value="1"/>
</dbReference>
<dbReference type="Pfam" id="PF23242">
    <property type="entry name" value="AAA_lid_TRIP13_C"/>
    <property type="match status" value="1"/>
</dbReference>
<dbReference type="GO" id="GO:0005634">
    <property type="term" value="C:nucleus"/>
    <property type="evidence" value="ECO:0007669"/>
    <property type="project" value="TreeGrafter"/>
</dbReference>
<keyword evidence="5" id="KW-0469">Meiosis</keyword>
<dbReference type="PRINTS" id="PR00300">
    <property type="entry name" value="CLPPROTEASEA"/>
</dbReference>
<dbReference type="InterPro" id="IPR003593">
    <property type="entry name" value="AAA+_ATPase"/>
</dbReference>
<keyword evidence="4 6" id="KW-0067">ATP-binding</keyword>
<evidence type="ECO:0000256" key="3">
    <source>
        <dbReference type="ARBA" id="ARBA00022741"/>
    </source>
</evidence>
<dbReference type="AlphaFoldDB" id="A0AAW1RIK0"/>
<protein>
    <recommendedName>
        <fullName evidence="2">Pachytene checkpoint protein 2 homolog</fullName>
    </recommendedName>
</protein>
<evidence type="ECO:0000313" key="9">
    <source>
        <dbReference type="EMBL" id="KAK9833644.1"/>
    </source>
</evidence>
<evidence type="ECO:0000256" key="5">
    <source>
        <dbReference type="ARBA" id="ARBA00023254"/>
    </source>
</evidence>
<evidence type="ECO:0000256" key="7">
    <source>
        <dbReference type="SAM" id="MobiDB-lite"/>
    </source>
</evidence>
<keyword evidence="10" id="KW-1185">Reference proteome</keyword>
<reference evidence="9 10" key="1">
    <citation type="journal article" date="2024" name="Nat. Commun.">
        <title>Phylogenomics reveals the evolutionary origins of lichenization in chlorophyte algae.</title>
        <authorList>
            <person name="Puginier C."/>
            <person name="Libourel C."/>
            <person name="Otte J."/>
            <person name="Skaloud P."/>
            <person name="Haon M."/>
            <person name="Grisel S."/>
            <person name="Petersen M."/>
            <person name="Berrin J.G."/>
            <person name="Delaux P.M."/>
            <person name="Dal Grande F."/>
            <person name="Keller J."/>
        </authorList>
    </citation>
    <scope>NUCLEOTIDE SEQUENCE [LARGE SCALE GENOMIC DNA]</scope>
    <source>
        <strain evidence="9 10">SAG 2145</strain>
    </source>
</reference>
<dbReference type="GO" id="GO:0005694">
    <property type="term" value="C:chromosome"/>
    <property type="evidence" value="ECO:0007669"/>
    <property type="project" value="TreeGrafter"/>
</dbReference>
<dbReference type="Gene3D" id="3.40.50.300">
    <property type="entry name" value="P-loop containing nucleotide triphosphate hydrolases"/>
    <property type="match status" value="1"/>
</dbReference>
<dbReference type="PROSITE" id="PS00674">
    <property type="entry name" value="AAA"/>
    <property type="match status" value="1"/>
</dbReference>
<keyword evidence="3 6" id="KW-0547">Nucleotide-binding</keyword>
<organism evidence="9 10">
    <name type="scientific">Apatococcus lobatus</name>
    <dbReference type="NCBI Taxonomy" id="904363"/>
    <lineage>
        <taxon>Eukaryota</taxon>
        <taxon>Viridiplantae</taxon>
        <taxon>Chlorophyta</taxon>
        <taxon>core chlorophytes</taxon>
        <taxon>Trebouxiophyceae</taxon>
        <taxon>Chlorellales</taxon>
        <taxon>Chlorellaceae</taxon>
        <taxon>Apatococcus</taxon>
    </lineage>
</organism>
<evidence type="ECO:0000256" key="4">
    <source>
        <dbReference type="ARBA" id="ARBA00022840"/>
    </source>
</evidence>
<dbReference type="SMART" id="SM00382">
    <property type="entry name" value="AAA"/>
    <property type="match status" value="1"/>
</dbReference>
<accession>A0AAW1RIK0</accession>
<evidence type="ECO:0000313" key="10">
    <source>
        <dbReference type="Proteomes" id="UP001438707"/>
    </source>
</evidence>
<dbReference type="FunFam" id="3.40.50.300:FF:000680">
    <property type="entry name" value="pachytene checkpoint protein 2 homolog"/>
    <property type="match status" value="1"/>
</dbReference>
<dbReference type="InterPro" id="IPR003959">
    <property type="entry name" value="ATPase_AAA_core"/>
</dbReference>
<dbReference type="InterPro" id="IPR044539">
    <property type="entry name" value="Pch2-like"/>
</dbReference>
<feature type="compositionally biased region" description="Polar residues" evidence="7">
    <location>
        <begin position="1"/>
        <end position="21"/>
    </location>
</feature>
<dbReference type="InterPro" id="IPR003960">
    <property type="entry name" value="ATPase_AAA_CS"/>
</dbReference>
<dbReference type="PANTHER" id="PTHR45991:SF1">
    <property type="entry name" value="PACHYTENE CHECKPOINT PROTEIN 2 HOMOLOG"/>
    <property type="match status" value="1"/>
</dbReference>
<dbReference type="GO" id="GO:0016887">
    <property type="term" value="F:ATP hydrolysis activity"/>
    <property type="evidence" value="ECO:0007669"/>
    <property type="project" value="InterPro"/>
</dbReference>
<evidence type="ECO:0000259" key="8">
    <source>
        <dbReference type="SMART" id="SM00382"/>
    </source>
</evidence>
<name>A0AAW1RIK0_9CHLO</name>
<dbReference type="GO" id="GO:0005524">
    <property type="term" value="F:ATP binding"/>
    <property type="evidence" value="ECO:0007669"/>
    <property type="project" value="UniProtKB-KW"/>
</dbReference>
<sequence>MSPSVQQMDIQPQLHVQTGVQTPEATPKAAAKPREYPVQPGPSGSWQWQEDRVPLEIEVCLDPSSTADIGEIRAAVAAHLSSKTLFQQDGPVTLEEGENTFIESNVESITIVDTPATSQPQAFRAPLLFWQIDLRLHVFQLNEEGGAEADDNPDDISSYKEWELPSRDFHQVWESLVYDTDIKQRLLRYAQSALLFSDRGVNTALISWNRVVLLQGPPGTGKTSLCKALAQKLAIRLIDRYPHSVFVEVNAHSLFSKWFSESGKLVSRLFARIIEMVEEEDCLVFVLIDEIESLTSARKAAVSGSEPADAIRAVNALLTQLDGLKRYPNVIVLTTSNICEAIDLAFVDRADIKAHIGNPSLRARLHIIISCIGELQRAGIILEDVELPEPHLAAALADSVDGHVGTDMDEAQTKAAAALLQVAQECDGFSGRTLRKLPFLAHACLQEAHAQMGPRYPPALPGTLAMITAFGAAVNAEKGDRSALYG</sequence>
<dbReference type="EMBL" id="JALJOS010000010">
    <property type="protein sequence ID" value="KAK9833644.1"/>
    <property type="molecule type" value="Genomic_DNA"/>
</dbReference>
<evidence type="ECO:0000256" key="2">
    <source>
        <dbReference type="ARBA" id="ARBA00022364"/>
    </source>
</evidence>
<feature type="domain" description="AAA+ ATPase" evidence="8">
    <location>
        <begin position="208"/>
        <end position="360"/>
    </location>
</feature>
<proteinExistence type="inferred from homology"/>
<comment type="caution">
    <text evidence="9">The sequence shown here is derived from an EMBL/GenBank/DDBJ whole genome shotgun (WGS) entry which is preliminary data.</text>
</comment>
<evidence type="ECO:0000256" key="6">
    <source>
        <dbReference type="RuleBase" id="RU003651"/>
    </source>
</evidence>
<dbReference type="SUPFAM" id="SSF52540">
    <property type="entry name" value="P-loop containing nucleoside triphosphate hydrolases"/>
    <property type="match status" value="1"/>
</dbReference>
<feature type="region of interest" description="Disordered" evidence="7">
    <location>
        <begin position="1"/>
        <end position="47"/>
    </location>
</feature>
<dbReference type="InterPro" id="IPR058249">
    <property type="entry name" value="Pch2_C"/>
</dbReference>
<dbReference type="InterPro" id="IPR001270">
    <property type="entry name" value="ClpA/B"/>
</dbReference>
<dbReference type="Pfam" id="PF00004">
    <property type="entry name" value="AAA"/>
    <property type="match status" value="1"/>
</dbReference>
<gene>
    <name evidence="9" type="ORF">WJX74_001521</name>
</gene>
<dbReference type="GO" id="GO:0051598">
    <property type="term" value="P:meiotic recombination checkpoint signaling"/>
    <property type="evidence" value="ECO:0007669"/>
    <property type="project" value="TreeGrafter"/>
</dbReference>
<evidence type="ECO:0000256" key="1">
    <source>
        <dbReference type="ARBA" id="ARBA00007271"/>
    </source>
</evidence>
<dbReference type="InterPro" id="IPR027417">
    <property type="entry name" value="P-loop_NTPase"/>
</dbReference>
<dbReference type="GO" id="GO:0007131">
    <property type="term" value="P:reciprocal meiotic recombination"/>
    <property type="evidence" value="ECO:0007669"/>
    <property type="project" value="TreeGrafter"/>
</dbReference>
<dbReference type="Proteomes" id="UP001438707">
    <property type="component" value="Unassembled WGS sequence"/>
</dbReference>